<evidence type="ECO:0000256" key="5">
    <source>
        <dbReference type="ARBA" id="ARBA00022741"/>
    </source>
</evidence>
<dbReference type="Pfam" id="PF00122">
    <property type="entry name" value="E1-E2_ATPase"/>
    <property type="match status" value="1"/>
</dbReference>
<keyword evidence="7 9" id="KW-1133">Transmembrane helix</keyword>
<keyword evidence="6" id="KW-0067">ATP-binding</keyword>
<dbReference type="STRING" id="1802461.A3B24_01780"/>
<dbReference type="AlphaFoldDB" id="A0A1G2RLQ3"/>
<dbReference type="InterPro" id="IPR023298">
    <property type="entry name" value="ATPase_P-typ_TM_dom_sf"/>
</dbReference>
<evidence type="ECO:0000256" key="7">
    <source>
        <dbReference type="ARBA" id="ARBA00022989"/>
    </source>
</evidence>
<comment type="similarity">
    <text evidence="2">Belongs to the cation transport ATPase (P-type) (TC 3.A.3) family. Type IIA subfamily.</text>
</comment>
<feature type="domain" description="Cation-transporting P-type ATPase N-terminal" evidence="10">
    <location>
        <begin position="7"/>
        <end position="81"/>
    </location>
</feature>
<gene>
    <name evidence="11" type="ORF">A3B24_01780</name>
</gene>
<dbReference type="GO" id="GO:0005886">
    <property type="term" value="C:plasma membrane"/>
    <property type="evidence" value="ECO:0007669"/>
    <property type="project" value="UniProtKB-SubCell"/>
</dbReference>
<dbReference type="SUPFAM" id="SSF81665">
    <property type="entry name" value="Calcium ATPase, transmembrane domain M"/>
    <property type="match status" value="1"/>
</dbReference>
<dbReference type="InterPro" id="IPR008250">
    <property type="entry name" value="ATPase_P-typ_transduc_dom_A_sf"/>
</dbReference>
<dbReference type="InterPro" id="IPR001757">
    <property type="entry name" value="P_typ_ATPase"/>
</dbReference>
<dbReference type="InterPro" id="IPR050510">
    <property type="entry name" value="Cation_transp_ATPase_P-type"/>
</dbReference>
<accession>A0A1G2RLQ3</accession>
<evidence type="ECO:0000256" key="1">
    <source>
        <dbReference type="ARBA" id="ARBA00004651"/>
    </source>
</evidence>
<feature type="transmembrane region" description="Helical" evidence="9">
    <location>
        <begin position="797"/>
        <end position="820"/>
    </location>
</feature>
<evidence type="ECO:0000256" key="8">
    <source>
        <dbReference type="ARBA" id="ARBA00023136"/>
    </source>
</evidence>
<feature type="transmembrane region" description="Helical" evidence="9">
    <location>
        <begin position="274"/>
        <end position="300"/>
    </location>
</feature>
<evidence type="ECO:0000256" key="9">
    <source>
        <dbReference type="SAM" id="Phobius"/>
    </source>
</evidence>
<dbReference type="Gene3D" id="2.70.150.10">
    <property type="entry name" value="Calcium-transporting ATPase, cytoplasmic transduction domain A"/>
    <property type="match status" value="1"/>
</dbReference>
<evidence type="ECO:0000256" key="3">
    <source>
        <dbReference type="ARBA" id="ARBA00022475"/>
    </source>
</evidence>
<keyword evidence="5" id="KW-0547">Nucleotide-binding</keyword>
<dbReference type="SUPFAM" id="SSF56784">
    <property type="entry name" value="HAD-like"/>
    <property type="match status" value="1"/>
</dbReference>
<name>A0A1G2RLQ3_9BACT</name>
<feature type="transmembrane region" description="Helical" evidence="9">
    <location>
        <begin position="248"/>
        <end position="268"/>
    </location>
</feature>
<proteinExistence type="inferred from homology"/>
<evidence type="ECO:0000256" key="4">
    <source>
        <dbReference type="ARBA" id="ARBA00022692"/>
    </source>
</evidence>
<comment type="subcellular location">
    <subcellularLocation>
        <location evidence="1">Cell membrane</location>
        <topology evidence="1">Multi-pass membrane protein</topology>
    </subcellularLocation>
</comment>
<dbReference type="GO" id="GO:0016887">
    <property type="term" value="F:ATP hydrolysis activity"/>
    <property type="evidence" value="ECO:0007669"/>
    <property type="project" value="InterPro"/>
</dbReference>
<dbReference type="PRINTS" id="PR00119">
    <property type="entry name" value="CATATPASE"/>
</dbReference>
<dbReference type="Pfam" id="PF13246">
    <property type="entry name" value="Cation_ATPase"/>
    <property type="match status" value="1"/>
</dbReference>
<keyword evidence="8 9" id="KW-0472">Membrane</keyword>
<dbReference type="InterPro" id="IPR023214">
    <property type="entry name" value="HAD_sf"/>
</dbReference>
<dbReference type="EMBL" id="MHUG01000007">
    <property type="protein sequence ID" value="OHA73795.1"/>
    <property type="molecule type" value="Genomic_DNA"/>
</dbReference>
<evidence type="ECO:0000259" key="10">
    <source>
        <dbReference type="SMART" id="SM00831"/>
    </source>
</evidence>
<keyword evidence="3" id="KW-1003">Cell membrane</keyword>
<evidence type="ECO:0000313" key="12">
    <source>
        <dbReference type="Proteomes" id="UP000176917"/>
    </source>
</evidence>
<dbReference type="Proteomes" id="UP000176917">
    <property type="component" value="Unassembled WGS sequence"/>
</dbReference>
<dbReference type="PRINTS" id="PR00120">
    <property type="entry name" value="HATPASE"/>
</dbReference>
<dbReference type="Pfam" id="PF00690">
    <property type="entry name" value="Cation_ATPase_N"/>
    <property type="match status" value="1"/>
</dbReference>
<dbReference type="InterPro" id="IPR036412">
    <property type="entry name" value="HAD-like_sf"/>
</dbReference>
<keyword evidence="4 9" id="KW-0812">Transmembrane</keyword>
<organism evidence="11 12">
    <name type="scientific">Candidatus Wildermuthbacteria bacterium RIFCSPLOWO2_01_FULL_48_16</name>
    <dbReference type="NCBI Taxonomy" id="1802461"/>
    <lineage>
        <taxon>Bacteria</taxon>
        <taxon>Candidatus Wildermuthiibacteriota</taxon>
    </lineage>
</organism>
<reference evidence="11 12" key="1">
    <citation type="journal article" date="2016" name="Nat. Commun.">
        <title>Thousands of microbial genomes shed light on interconnected biogeochemical processes in an aquifer system.</title>
        <authorList>
            <person name="Anantharaman K."/>
            <person name="Brown C.T."/>
            <person name="Hug L.A."/>
            <person name="Sharon I."/>
            <person name="Castelle C.J."/>
            <person name="Probst A.J."/>
            <person name="Thomas B.C."/>
            <person name="Singh A."/>
            <person name="Wilkins M.J."/>
            <person name="Karaoz U."/>
            <person name="Brodie E.L."/>
            <person name="Williams K.H."/>
            <person name="Hubbard S.S."/>
            <person name="Banfield J.F."/>
        </authorList>
    </citation>
    <scope>NUCLEOTIDE SEQUENCE [LARGE SCALE GENOMIC DNA]</scope>
</reference>
<dbReference type="SUPFAM" id="SSF81653">
    <property type="entry name" value="Calcium ATPase, transduction domain A"/>
    <property type="match status" value="1"/>
</dbReference>
<feature type="transmembrane region" description="Helical" evidence="9">
    <location>
        <begin position="54"/>
        <end position="79"/>
    </location>
</feature>
<feature type="transmembrane region" description="Helical" evidence="9">
    <location>
        <begin position="766"/>
        <end position="785"/>
    </location>
</feature>
<feature type="transmembrane region" description="Helical" evidence="9">
    <location>
        <begin position="660"/>
        <end position="685"/>
    </location>
</feature>
<dbReference type="GO" id="GO:0005524">
    <property type="term" value="F:ATP binding"/>
    <property type="evidence" value="ECO:0007669"/>
    <property type="project" value="UniProtKB-KW"/>
</dbReference>
<dbReference type="Gene3D" id="1.20.1110.10">
    <property type="entry name" value="Calcium-transporting ATPase, transmembrane domain"/>
    <property type="match status" value="2"/>
</dbReference>
<dbReference type="Gene3D" id="3.40.50.1000">
    <property type="entry name" value="HAD superfamily/HAD-like"/>
    <property type="match status" value="1"/>
</dbReference>
<dbReference type="NCBIfam" id="TIGR01494">
    <property type="entry name" value="ATPase_P-type"/>
    <property type="match status" value="3"/>
</dbReference>
<feature type="transmembrane region" description="Helical" evidence="9">
    <location>
        <begin position="85"/>
        <end position="101"/>
    </location>
</feature>
<dbReference type="Pfam" id="PF00689">
    <property type="entry name" value="Cation_ATPase_C"/>
    <property type="match status" value="1"/>
</dbReference>
<feature type="transmembrane region" description="Helical" evidence="9">
    <location>
        <begin position="691"/>
        <end position="710"/>
    </location>
</feature>
<feature type="transmembrane region" description="Helical" evidence="9">
    <location>
        <begin position="731"/>
        <end position="754"/>
    </location>
</feature>
<dbReference type="SMART" id="SM00831">
    <property type="entry name" value="Cation_ATPase_N"/>
    <property type="match status" value="1"/>
</dbReference>
<feature type="transmembrane region" description="Helical" evidence="9">
    <location>
        <begin position="832"/>
        <end position="854"/>
    </location>
</feature>
<evidence type="ECO:0000256" key="2">
    <source>
        <dbReference type="ARBA" id="ARBA00005675"/>
    </source>
</evidence>
<dbReference type="InterPro" id="IPR023299">
    <property type="entry name" value="ATPase_P-typ_cyto_dom_N"/>
</dbReference>
<dbReference type="Gene3D" id="3.40.1110.10">
    <property type="entry name" value="Calcium-transporting ATPase, cytoplasmic domain N"/>
    <property type="match status" value="1"/>
</dbReference>
<evidence type="ECO:0000256" key="6">
    <source>
        <dbReference type="ARBA" id="ARBA00022840"/>
    </source>
</evidence>
<dbReference type="PANTHER" id="PTHR43294">
    <property type="entry name" value="SODIUM/POTASSIUM-TRANSPORTING ATPASE SUBUNIT ALPHA"/>
    <property type="match status" value="1"/>
</dbReference>
<dbReference type="InterPro" id="IPR004014">
    <property type="entry name" value="ATPase_P-typ_cation-transptr_N"/>
</dbReference>
<evidence type="ECO:0000313" key="11">
    <source>
        <dbReference type="EMBL" id="OHA73795.1"/>
    </source>
</evidence>
<sequence length="865" mass="95199">MDTLQHNWHLLSFEGVASILETDVELGLTEDKIKERRKLFGRNLLPQEKTPSRFLVFFSQLKSPLILILIGAGVITLFLKDFTDSIVIWGAVLLNSLLGYFQEYRATKALAELKKALKISAIVLRNGSAKEIPQEDIVPGDILLLQAGDRVAADSRIVQAWNLKIQEAQLTGEWLASEKTNAILKGDIPLGDRENMAFTGSVVEEGKGKAIVTSTGKHTELGKIASLLKEIKGEETPYQLRLNKFARFIGILFGLIALLLFLEGLVAGKEFQEIFAVAVAVAVASVPEGLPIAITAVLAIGMTRMLRRKGLIRNLASTETLGSTSIIATDKTLTLTEGKMEVEEIFSLNIENRQRVLTIAALANDAFVENPEAMFEQWIIRGKPTDKALLVAAREAGISKAELQKEFPLLEKISFESATQYQAAIHQVKGDIIAFVSGSPEKLLSMASLKDKLAVEEKLKELTEKGLRVLALGEKVLPFKKFPTSDHVELQLRDIEFAGLIALKDPLRKGVKEAIAKAREAGIETIMVTGDHARTASAVAREVGIDGDPSSTIEGKELEKLSDQDLDAALPHLKVYARVEPKHKLRIIEAWQRRGQVIAMTGDGVNDAPALKKADIGIALGSGTEVAKETGDLVLLGDSFSIIPLAIEEGRVIVDNIRKIITYMLTGSFTEIILIGSSILLGLPIPITASQILWVNFVEDGLPGIALTFEKGEKGVMKRRPEGKNIALLTLPMKLIIFVVGISTDIVLLGLFLYLLHFTTYSIEHIRTIIFVGLALNSLLYVFSCKNLKTNIWHYNIFSNPYLVGAVLIGFIVLLLPLYLSPLQALFHTQPLLMIDWAVVFTFAFFNILLIELVKWIFIRKNSQG</sequence>
<protein>
    <recommendedName>
        <fullName evidence="10">Cation-transporting P-type ATPase N-terminal domain-containing protein</fullName>
    </recommendedName>
</protein>
<dbReference type="InterPro" id="IPR006068">
    <property type="entry name" value="ATPase_P-typ_cation-transptr_C"/>
</dbReference>
<dbReference type="InterPro" id="IPR059000">
    <property type="entry name" value="ATPase_P-type_domA"/>
</dbReference>
<dbReference type="PANTHER" id="PTHR43294:SF21">
    <property type="entry name" value="CATION TRANSPORTING ATPASE"/>
    <property type="match status" value="1"/>
</dbReference>
<comment type="caution">
    <text evidence="11">The sequence shown here is derived from an EMBL/GenBank/DDBJ whole genome shotgun (WGS) entry which is preliminary data.</text>
</comment>